<evidence type="ECO:0000313" key="2">
    <source>
        <dbReference type="Proteomes" id="UP000032582"/>
    </source>
</evidence>
<dbReference type="AlphaFoldDB" id="A0A0D8L5Y9"/>
<protein>
    <submittedName>
        <fullName evidence="1">Uncharacterized protein</fullName>
    </submittedName>
</protein>
<name>A0A0D8L5Y9_MORMO</name>
<proteinExistence type="predicted"/>
<comment type="caution">
    <text evidence="1">The sequence shown here is derived from an EMBL/GenBank/DDBJ whole genome shotgun (WGS) entry which is preliminary data.</text>
</comment>
<gene>
    <name evidence="1" type="ORF">UA45_14085</name>
</gene>
<dbReference type="PATRIC" id="fig|582.24.peg.4449"/>
<accession>A0A0D8L5Y9</accession>
<organism evidence="1 2">
    <name type="scientific">Morganella morganii</name>
    <name type="common">Proteus morganii</name>
    <dbReference type="NCBI Taxonomy" id="582"/>
    <lineage>
        <taxon>Bacteria</taxon>
        <taxon>Pseudomonadati</taxon>
        <taxon>Pseudomonadota</taxon>
        <taxon>Gammaproteobacteria</taxon>
        <taxon>Enterobacterales</taxon>
        <taxon>Morganellaceae</taxon>
        <taxon>Morganella</taxon>
    </lineage>
</organism>
<reference evidence="1 2" key="1">
    <citation type="submission" date="2015-02" db="EMBL/GenBank/DDBJ databases">
        <title>Whole genome shotgun sequencing of cultured foodborne pathogen.</title>
        <authorList>
            <person name="Timme R."/>
            <person name="Allard M.W."/>
            <person name="Strain E."/>
            <person name="Evans P.S."/>
            <person name="Brown E."/>
        </authorList>
    </citation>
    <scope>NUCLEOTIDE SEQUENCE [LARGE SCALE GENOMIC DNA]</scope>
    <source>
        <strain evidence="1 2">GCSL-TSO-24</strain>
    </source>
</reference>
<sequence>MMSEHLLHFIPETLSYIPDAEQQQAAEQYLSEWMTADDIMHQADPDVMFWSGSENFRYPLCPACRRQVSGVWWGAQMNAIFAVTGQARISAALTPRNTPCCSEPVVIPDMDYDETGGFACYGLTVRYNNSFIVCMDNGRDEIIRRVSECLGTPVRLVWEWI</sequence>
<evidence type="ECO:0000313" key="1">
    <source>
        <dbReference type="EMBL" id="KJF77227.1"/>
    </source>
</evidence>
<dbReference type="EMBL" id="JZSH01000175">
    <property type="protein sequence ID" value="KJF77227.1"/>
    <property type="molecule type" value="Genomic_DNA"/>
</dbReference>
<dbReference type="Proteomes" id="UP000032582">
    <property type="component" value="Unassembled WGS sequence"/>
</dbReference>